<keyword evidence="4" id="KW-0067">ATP-binding</keyword>
<evidence type="ECO:0000256" key="1">
    <source>
        <dbReference type="ARBA" id="ARBA00022679"/>
    </source>
</evidence>
<dbReference type="CDD" id="cd14014">
    <property type="entry name" value="STKc_PknB_like"/>
    <property type="match status" value="1"/>
</dbReference>
<dbReference type="SUPFAM" id="SSF69318">
    <property type="entry name" value="Integrin alpha N-terminal domain"/>
    <property type="match status" value="1"/>
</dbReference>
<dbReference type="PROSITE" id="PS00108">
    <property type="entry name" value="PROTEIN_KINASE_ST"/>
    <property type="match status" value="1"/>
</dbReference>
<dbReference type="SUPFAM" id="SSF56112">
    <property type="entry name" value="Protein kinase-like (PK-like)"/>
    <property type="match status" value="1"/>
</dbReference>
<dbReference type="InterPro" id="IPR000719">
    <property type="entry name" value="Prot_kinase_dom"/>
</dbReference>
<feature type="domain" description="Protein kinase" evidence="6">
    <location>
        <begin position="51"/>
        <end position="324"/>
    </location>
</feature>
<dbReference type="Gene3D" id="1.10.510.10">
    <property type="entry name" value="Transferase(Phosphotransferase) domain 1"/>
    <property type="match status" value="1"/>
</dbReference>
<protein>
    <submittedName>
        <fullName evidence="7">Serine/threonine-protein kinase</fullName>
    </submittedName>
</protein>
<reference evidence="7 8" key="1">
    <citation type="submission" date="2022-11" db="EMBL/GenBank/DDBJ databases">
        <title>Minimal conservation of predation-associated metabolite biosynthetic gene clusters underscores biosynthetic potential of Myxococcota including descriptions for ten novel species: Archangium lansinium sp. nov., Myxococcus landrumus sp. nov., Nannocystis bai.</title>
        <authorList>
            <person name="Ahearne A."/>
            <person name="Stevens C."/>
            <person name="Dowd S."/>
        </authorList>
    </citation>
    <scope>NUCLEOTIDE SEQUENCE [LARGE SCALE GENOMIC DNA]</scope>
    <source>
        <strain evidence="7 8">BB15-2</strain>
    </source>
</reference>
<feature type="region of interest" description="Disordered" evidence="5">
    <location>
        <begin position="1"/>
        <end position="46"/>
    </location>
</feature>
<keyword evidence="2" id="KW-0547">Nucleotide-binding</keyword>
<proteinExistence type="predicted"/>
<accession>A0ABT5E362</accession>
<dbReference type="EMBL" id="JAQNDL010000003">
    <property type="protein sequence ID" value="MDC0720304.1"/>
    <property type="molecule type" value="Genomic_DNA"/>
</dbReference>
<name>A0ABT5E362_9BACT</name>
<evidence type="ECO:0000256" key="5">
    <source>
        <dbReference type="SAM" id="MobiDB-lite"/>
    </source>
</evidence>
<feature type="compositionally biased region" description="Gly residues" evidence="5">
    <location>
        <begin position="26"/>
        <end position="35"/>
    </location>
</feature>
<evidence type="ECO:0000313" key="7">
    <source>
        <dbReference type="EMBL" id="MDC0720304.1"/>
    </source>
</evidence>
<dbReference type="SUPFAM" id="SSF48452">
    <property type="entry name" value="TPR-like"/>
    <property type="match status" value="1"/>
</dbReference>
<organism evidence="7 8">
    <name type="scientific">Nannocystis bainbridge</name>
    <dbReference type="NCBI Taxonomy" id="2995303"/>
    <lineage>
        <taxon>Bacteria</taxon>
        <taxon>Pseudomonadati</taxon>
        <taxon>Myxococcota</taxon>
        <taxon>Polyangia</taxon>
        <taxon>Nannocystales</taxon>
        <taxon>Nannocystaceae</taxon>
        <taxon>Nannocystis</taxon>
    </lineage>
</organism>
<dbReference type="Gene3D" id="3.30.200.20">
    <property type="entry name" value="Phosphorylase Kinase, domain 1"/>
    <property type="match status" value="1"/>
</dbReference>
<comment type="caution">
    <text evidence="7">The sequence shown here is derived from an EMBL/GenBank/DDBJ whole genome shotgun (WGS) entry which is preliminary data.</text>
</comment>
<feature type="region of interest" description="Disordered" evidence="5">
    <location>
        <begin position="1460"/>
        <end position="1480"/>
    </location>
</feature>
<evidence type="ECO:0000256" key="2">
    <source>
        <dbReference type="ARBA" id="ARBA00022741"/>
    </source>
</evidence>
<dbReference type="GO" id="GO:0016301">
    <property type="term" value="F:kinase activity"/>
    <property type="evidence" value="ECO:0007669"/>
    <property type="project" value="UniProtKB-KW"/>
</dbReference>
<keyword evidence="3 7" id="KW-0418">Kinase</keyword>
<keyword evidence="1" id="KW-0808">Transferase</keyword>
<dbReference type="InterPro" id="IPR008271">
    <property type="entry name" value="Ser/Thr_kinase_AS"/>
</dbReference>
<evidence type="ECO:0000313" key="8">
    <source>
        <dbReference type="Proteomes" id="UP001221686"/>
    </source>
</evidence>
<dbReference type="PANTHER" id="PTHR43289:SF6">
    <property type="entry name" value="SERINE_THREONINE-PROTEIN KINASE NEKL-3"/>
    <property type="match status" value="1"/>
</dbReference>
<keyword evidence="8" id="KW-1185">Reference proteome</keyword>
<sequence length="1480" mass="156943">MAGDEPLRTLSQAPGQALAETWDGSQDGGPLGSGPRGPAESSPTSPQLGRYRLLRVLGQGGVGVVHAAYDDVLDRVVALKMLRTDCSSAAVVGRFIREAKALARVSHLNIVQIYDVSTSAGRVFLAMEYVRGRTLRQQLAEVEPEATYSRIVELFVAAGRGLAEVHRAGLVHRDFKPDNVMVGEDGRVLLLDFGLVGDDGTEAAPDPDDRRMASLDLTATGSVLGTPAYMAPEQHRGARADARSDVFSFCASLYEALYGERPFAAASYETLRAASLAGAVRPPAHAQVPAWLRAVVLRGLRVDPERRWQTMSQLLAALAADPAVRRRVRLRRAGLALAIAAVTLVATLAALHLRRTWTRERIEDLAAEHLAAVAGEADPERAAAAFQAFLDDPAHQGTQALVRAWQQRGDRRHAAGEREGALADYARAYADATAPADAHAALRRIAELHLEGWDTAALTRVVQALPDAPGDPQDHALHFHAALRRRDLPAAVELLGEAAPARLAAVRPLLQHLARARAIDTSASGAVALPPGGPWRAAVIDAGGSGVVLLDEALQPGPRWQAEARVYLANGAAPWGVTFRQGSAALLDLRAPQEPLARFPAAAELLPRGIVDADGDGGPELYFEYRWPLRGFHAVEADGAAPREAHPASARNGSDLEDLIAGDLDGDGVQEIVAAFGPPRAFDLRVFHADDDGQLQLVGRRQFGWVQSLGLLRRPDGELVLVAVRDGLGVNADVFPEPPHIGEAPGVHLLRWDGAALVTASHMPPPEGLALELRDGVLIAADLDGDAREELALPIRGGGLIHTLLIHQGDDGELLPLVLGHGAPLAAVRAGDGPGRALLLADDHHALWGLGVGDVALPPAPTPAPASAPPPAGLDDELLRDRWTRADELAAGGLPASAAEVLRAAAPLVADEAVRRRFTDRAAALHAVAGQAEEALALDRGSLDDPELAPAAWLRRAELLTELGRHREALEAARRLEAHPRRSPAQAAAASDVVGRLAPLLDARESVELRFAGGALDPAWRLERPAALRLDPLSGGLQVDALGAQTRLATLPVRWDGGPLELELELEVTHAEYHTDLRVALHDADGQPLLGVGVNARGDRRYRDHGTHCLPVARERRELTSRQVATAATRRRVIVRATYFPDRDATLCAAEDDGLRALAEHRATARPAAGRYTLVLGHEGDVFAPNRIVAEIRRISLHGARIDAPTADDGQLDGPSEDDEPAADRLDAPSEDDEPAARAARALVGGEPLAALAALGDRAGASPRHALLALLAHDALQDVAGMTRMAALALPGLDDADALHLLRTRPGLAPTLRAAVGPRELELLAATWPVLARHHVDDPMVQQAMLAALAGVEALAAPDAAARQALRALLHGRAMIYRELGATTLARRDFEAALAALGDEPGDASGPQQADADGPERAETHLALALLLAEVDPAAALIHAGQAVASDPAPELVRDRLRREPAFASRMSEDPAWQSLLGER</sequence>
<evidence type="ECO:0000259" key="6">
    <source>
        <dbReference type="PROSITE" id="PS50011"/>
    </source>
</evidence>
<dbReference type="Proteomes" id="UP001221686">
    <property type="component" value="Unassembled WGS sequence"/>
</dbReference>
<dbReference type="RefSeq" id="WP_272088812.1">
    <property type="nucleotide sequence ID" value="NZ_JAQNDL010000003.1"/>
</dbReference>
<gene>
    <name evidence="7" type="ORF">POL25_25615</name>
</gene>
<evidence type="ECO:0000256" key="4">
    <source>
        <dbReference type="ARBA" id="ARBA00022840"/>
    </source>
</evidence>
<dbReference type="PANTHER" id="PTHR43289">
    <property type="entry name" value="MITOGEN-ACTIVATED PROTEIN KINASE KINASE KINASE 20-RELATED"/>
    <property type="match status" value="1"/>
</dbReference>
<dbReference type="InterPro" id="IPR028994">
    <property type="entry name" value="Integrin_alpha_N"/>
</dbReference>
<dbReference type="InterPro" id="IPR011009">
    <property type="entry name" value="Kinase-like_dom_sf"/>
</dbReference>
<dbReference type="Pfam" id="PF00069">
    <property type="entry name" value="Pkinase"/>
    <property type="match status" value="1"/>
</dbReference>
<evidence type="ECO:0000256" key="3">
    <source>
        <dbReference type="ARBA" id="ARBA00022777"/>
    </source>
</evidence>
<dbReference type="InterPro" id="IPR011990">
    <property type="entry name" value="TPR-like_helical_dom_sf"/>
</dbReference>
<dbReference type="PROSITE" id="PS50011">
    <property type="entry name" value="PROTEIN_KINASE_DOM"/>
    <property type="match status" value="1"/>
</dbReference>
<feature type="region of interest" description="Disordered" evidence="5">
    <location>
        <begin position="1203"/>
        <end position="1235"/>
    </location>
</feature>